<dbReference type="EMBL" id="JANPWB010000008">
    <property type="protein sequence ID" value="KAJ1162528.1"/>
    <property type="molecule type" value="Genomic_DNA"/>
</dbReference>
<evidence type="ECO:0000313" key="3">
    <source>
        <dbReference type="Proteomes" id="UP001066276"/>
    </source>
</evidence>
<feature type="compositionally biased region" description="Basic and acidic residues" evidence="1">
    <location>
        <begin position="30"/>
        <end position="45"/>
    </location>
</feature>
<accession>A0AAV7SG19</accession>
<evidence type="ECO:0000313" key="2">
    <source>
        <dbReference type="EMBL" id="KAJ1162528.1"/>
    </source>
</evidence>
<name>A0AAV7SG19_PLEWA</name>
<dbReference type="AlphaFoldDB" id="A0AAV7SG19"/>
<proteinExistence type="predicted"/>
<gene>
    <name evidence="2" type="ORF">NDU88_002996</name>
</gene>
<feature type="region of interest" description="Disordered" evidence="1">
    <location>
        <begin position="29"/>
        <end position="108"/>
    </location>
</feature>
<dbReference type="Proteomes" id="UP001066276">
    <property type="component" value="Chromosome 4_2"/>
</dbReference>
<keyword evidence="3" id="KW-1185">Reference proteome</keyword>
<evidence type="ECO:0000256" key="1">
    <source>
        <dbReference type="SAM" id="MobiDB-lite"/>
    </source>
</evidence>
<comment type="caution">
    <text evidence="2">The sequence shown here is derived from an EMBL/GenBank/DDBJ whole genome shotgun (WGS) entry which is preliminary data.</text>
</comment>
<sequence>MRTPILTEEGFLNPLRLRPRDRWILLMPLTERRQRPQRSSRERTTPEPGCQRRQQQEGFLTPGGTYRRGRSAQTGHALGRAWPSQVRSDNKKGGRGALRAGSLGRGGD</sequence>
<organism evidence="2 3">
    <name type="scientific">Pleurodeles waltl</name>
    <name type="common">Iberian ribbed newt</name>
    <dbReference type="NCBI Taxonomy" id="8319"/>
    <lineage>
        <taxon>Eukaryota</taxon>
        <taxon>Metazoa</taxon>
        <taxon>Chordata</taxon>
        <taxon>Craniata</taxon>
        <taxon>Vertebrata</taxon>
        <taxon>Euteleostomi</taxon>
        <taxon>Amphibia</taxon>
        <taxon>Batrachia</taxon>
        <taxon>Caudata</taxon>
        <taxon>Salamandroidea</taxon>
        <taxon>Salamandridae</taxon>
        <taxon>Pleurodelinae</taxon>
        <taxon>Pleurodeles</taxon>
    </lineage>
</organism>
<reference evidence="2" key="1">
    <citation type="journal article" date="2022" name="bioRxiv">
        <title>Sequencing and chromosome-scale assembly of the giantPleurodeles waltlgenome.</title>
        <authorList>
            <person name="Brown T."/>
            <person name="Elewa A."/>
            <person name="Iarovenko S."/>
            <person name="Subramanian E."/>
            <person name="Araus A.J."/>
            <person name="Petzold A."/>
            <person name="Susuki M."/>
            <person name="Suzuki K.-i.T."/>
            <person name="Hayashi T."/>
            <person name="Toyoda A."/>
            <person name="Oliveira C."/>
            <person name="Osipova E."/>
            <person name="Leigh N.D."/>
            <person name="Simon A."/>
            <person name="Yun M.H."/>
        </authorList>
    </citation>
    <scope>NUCLEOTIDE SEQUENCE</scope>
    <source>
        <strain evidence="2">20211129_DDA</strain>
        <tissue evidence="2">Liver</tissue>
    </source>
</reference>
<protein>
    <submittedName>
        <fullName evidence="2">Uncharacterized protein</fullName>
    </submittedName>
</protein>